<keyword evidence="11" id="KW-1185">Reference proteome</keyword>
<organism evidence="10 11">
    <name type="scientific">Pelodictyon phaeoclathratiforme (strain DSM 5477 / BU-1)</name>
    <dbReference type="NCBI Taxonomy" id="324925"/>
    <lineage>
        <taxon>Bacteria</taxon>
        <taxon>Pseudomonadati</taxon>
        <taxon>Chlorobiota</taxon>
        <taxon>Chlorobiia</taxon>
        <taxon>Chlorobiales</taxon>
        <taxon>Chlorobiaceae</taxon>
        <taxon>Chlorobium/Pelodictyon group</taxon>
        <taxon>Pelodictyon</taxon>
    </lineage>
</organism>
<comment type="function">
    <text evidence="8">Converts the free carboxyl group of a malonyl-thioester to its methyl ester by transfer of a methyl group from S-adenosyl-L-methionine (SAM). It allows to synthesize pimeloyl-ACP via the fatty acid synthetic pathway.</text>
</comment>
<evidence type="ECO:0000256" key="1">
    <source>
        <dbReference type="ARBA" id="ARBA00000852"/>
    </source>
</evidence>
<name>B4SGZ4_PELPB</name>
<dbReference type="Pfam" id="PF08241">
    <property type="entry name" value="Methyltransf_11"/>
    <property type="match status" value="1"/>
</dbReference>
<evidence type="ECO:0000259" key="9">
    <source>
        <dbReference type="Pfam" id="PF08241"/>
    </source>
</evidence>
<dbReference type="KEGG" id="pph:Ppha_2836"/>
<dbReference type="HAMAP" id="MF_00835">
    <property type="entry name" value="BioC"/>
    <property type="match status" value="1"/>
</dbReference>
<feature type="domain" description="Methyltransferase type 11" evidence="9">
    <location>
        <begin position="52"/>
        <end position="150"/>
    </location>
</feature>
<dbReference type="GO" id="GO:0008757">
    <property type="term" value="F:S-adenosylmethionine-dependent methyltransferase activity"/>
    <property type="evidence" value="ECO:0007669"/>
    <property type="project" value="InterPro"/>
</dbReference>
<evidence type="ECO:0000313" key="10">
    <source>
        <dbReference type="EMBL" id="ACF44982.1"/>
    </source>
</evidence>
<dbReference type="EC" id="2.1.1.197" evidence="3 8"/>
<dbReference type="eggNOG" id="COG4106">
    <property type="taxonomic scope" value="Bacteria"/>
</dbReference>
<evidence type="ECO:0000256" key="5">
    <source>
        <dbReference type="ARBA" id="ARBA00022679"/>
    </source>
</evidence>
<dbReference type="AlphaFoldDB" id="B4SGZ4"/>
<comment type="similarity">
    <text evidence="8">Belongs to the methyltransferase superfamily.</text>
</comment>
<dbReference type="HOGENOM" id="CLU_046586_1_0_10"/>
<dbReference type="NCBIfam" id="TIGR02072">
    <property type="entry name" value="BioC"/>
    <property type="match status" value="1"/>
</dbReference>
<keyword evidence="6 8" id="KW-0949">S-adenosyl-L-methionine</keyword>
<comment type="pathway">
    <text evidence="2 8">Cofactor biosynthesis; biotin biosynthesis.</text>
</comment>
<gene>
    <name evidence="8" type="primary">bioC</name>
    <name evidence="10" type="ordered locus">Ppha_2836</name>
</gene>
<sequence length="260" mass="29580">MYPLIDKELVRERFCRTLGSYGSNAVVQKAMAGELAELICKQEPGFSFERVLEVGAGSGALMAELLHRRSVKAYYANDLVEESRISLQGVLDRFPVGEFHFLAGDIETLELLPFSLDLVASNATLQWLDDLDRFFGKISDHLRPGGMLAFSTFGPSNMREIASIEGVGLSYHTLRELELLASRYFDLVVSREEKIPMEFSSPEAMLHHIRKTGVNGLLRRSWTKSRYLHFIEEYRRRFSSENGVSLTYHPLYCCLKKRAS</sequence>
<comment type="catalytic activity">
    <reaction evidence="1 8">
        <text>malonyl-[ACP] + S-adenosyl-L-methionine = malonyl-[ACP] methyl ester + S-adenosyl-L-homocysteine</text>
        <dbReference type="Rhea" id="RHEA:17105"/>
        <dbReference type="Rhea" id="RHEA-COMP:9623"/>
        <dbReference type="Rhea" id="RHEA-COMP:9954"/>
        <dbReference type="ChEBI" id="CHEBI:57856"/>
        <dbReference type="ChEBI" id="CHEBI:59789"/>
        <dbReference type="ChEBI" id="CHEBI:78449"/>
        <dbReference type="ChEBI" id="CHEBI:78845"/>
        <dbReference type="EC" id="2.1.1.197"/>
    </reaction>
</comment>
<keyword evidence="7 8" id="KW-0093">Biotin biosynthesis</keyword>
<proteinExistence type="inferred from homology"/>
<dbReference type="EMBL" id="CP001110">
    <property type="protein sequence ID" value="ACF44982.1"/>
    <property type="molecule type" value="Genomic_DNA"/>
</dbReference>
<evidence type="ECO:0000313" key="11">
    <source>
        <dbReference type="Proteomes" id="UP000002724"/>
    </source>
</evidence>
<keyword evidence="5 8" id="KW-0808">Transferase</keyword>
<keyword evidence="4 8" id="KW-0489">Methyltransferase</keyword>
<dbReference type="CDD" id="cd02440">
    <property type="entry name" value="AdoMet_MTases"/>
    <property type="match status" value="1"/>
</dbReference>
<evidence type="ECO:0000256" key="3">
    <source>
        <dbReference type="ARBA" id="ARBA00012327"/>
    </source>
</evidence>
<protein>
    <recommendedName>
        <fullName evidence="3 8">Malonyl-[acyl-carrier protein] O-methyltransferase</fullName>
        <shortName evidence="8">Malonyl-ACP O-methyltransferase</shortName>
        <ecNumber evidence="3 8">2.1.1.197</ecNumber>
    </recommendedName>
    <alternativeName>
        <fullName evidence="8">Biotin synthesis protein BioC</fullName>
    </alternativeName>
</protein>
<dbReference type="GO" id="GO:0009102">
    <property type="term" value="P:biotin biosynthetic process"/>
    <property type="evidence" value="ECO:0007669"/>
    <property type="project" value="UniProtKB-UniRule"/>
</dbReference>
<dbReference type="InterPro" id="IPR011814">
    <property type="entry name" value="BioC"/>
</dbReference>
<dbReference type="STRING" id="324925.Ppha_2836"/>
<evidence type="ECO:0000256" key="2">
    <source>
        <dbReference type="ARBA" id="ARBA00004746"/>
    </source>
</evidence>
<dbReference type="InterPro" id="IPR029063">
    <property type="entry name" value="SAM-dependent_MTases_sf"/>
</dbReference>
<dbReference type="GO" id="GO:0032259">
    <property type="term" value="P:methylation"/>
    <property type="evidence" value="ECO:0007669"/>
    <property type="project" value="UniProtKB-KW"/>
</dbReference>
<dbReference type="GO" id="GO:0102130">
    <property type="term" value="F:malonyl-CoA methyltransferase activity"/>
    <property type="evidence" value="ECO:0007669"/>
    <property type="project" value="UniProtKB-EC"/>
</dbReference>
<accession>B4SGZ4</accession>
<dbReference type="SUPFAM" id="SSF53335">
    <property type="entry name" value="S-adenosyl-L-methionine-dependent methyltransferases"/>
    <property type="match status" value="1"/>
</dbReference>
<evidence type="ECO:0000256" key="8">
    <source>
        <dbReference type="HAMAP-Rule" id="MF_00835"/>
    </source>
</evidence>
<dbReference type="UniPathway" id="UPA00078"/>
<dbReference type="RefSeq" id="WP_012509450.1">
    <property type="nucleotide sequence ID" value="NC_011060.1"/>
</dbReference>
<reference evidence="10 11" key="1">
    <citation type="submission" date="2008-06" db="EMBL/GenBank/DDBJ databases">
        <title>Complete sequence of Pelodictyon phaeoclathratiforme BU-1.</title>
        <authorList>
            <consortium name="US DOE Joint Genome Institute"/>
            <person name="Lucas S."/>
            <person name="Copeland A."/>
            <person name="Lapidus A."/>
            <person name="Glavina del Rio T."/>
            <person name="Dalin E."/>
            <person name="Tice H."/>
            <person name="Bruce D."/>
            <person name="Goodwin L."/>
            <person name="Pitluck S."/>
            <person name="Schmutz J."/>
            <person name="Larimer F."/>
            <person name="Land M."/>
            <person name="Hauser L."/>
            <person name="Kyrpides N."/>
            <person name="Mikhailova N."/>
            <person name="Liu Z."/>
            <person name="Li T."/>
            <person name="Zhao F."/>
            <person name="Overmann J."/>
            <person name="Bryant D.A."/>
            <person name="Richardson P."/>
        </authorList>
    </citation>
    <scope>NUCLEOTIDE SEQUENCE [LARGE SCALE GENOMIC DNA]</scope>
    <source>
        <strain evidence="11">DSM 5477 / BU-1</strain>
    </source>
</reference>
<evidence type="ECO:0000256" key="4">
    <source>
        <dbReference type="ARBA" id="ARBA00022603"/>
    </source>
</evidence>
<evidence type="ECO:0000256" key="7">
    <source>
        <dbReference type="ARBA" id="ARBA00022756"/>
    </source>
</evidence>
<dbReference type="Proteomes" id="UP000002724">
    <property type="component" value="Chromosome"/>
</dbReference>
<dbReference type="Gene3D" id="3.40.50.150">
    <property type="entry name" value="Vaccinia Virus protein VP39"/>
    <property type="match status" value="1"/>
</dbReference>
<dbReference type="PANTHER" id="PTHR43861">
    <property type="entry name" value="TRANS-ACONITATE 2-METHYLTRANSFERASE-RELATED"/>
    <property type="match status" value="1"/>
</dbReference>
<dbReference type="OrthoDB" id="9760689at2"/>
<dbReference type="GO" id="GO:0010340">
    <property type="term" value="F:carboxyl-O-methyltransferase activity"/>
    <property type="evidence" value="ECO:0007669"/>
    <property type="project" value="UniProtKB-UniRule"/>
</dbReference>
<dbReference type="InterPro" id="IPR013216">
    <property type="entry name" value="Methyltransf_11"/>
</dbReference>
<evidence type="ECO:0000256" key="6">
    <source>
        <dbReference type="ARBA" id="ARBA00022691"/>
    </source>
</evidence>